<comment type="caution">
    <text evidence="3">The sequence shown here is derived from an EMBL/GenBank/DDBJ whole genome shotgun (WGS) entry which is preliminary data.</text>
</comment>
<dbReference type="RefSeq" id="WP_164050084.1">
    <property type="nucleotide sequence ID" value="NZ_WUFV01000034.1"/>
</dbReference>
<feature type="region of interest" description="Disordered" evidence="1">
    <location>
        <begin position="51"/>
        <end position="82"/>
    </location>
</feature>
<evidence type="ECO:0000313" key="4">
    <source>
        <dbReference type="Proteomes" id="UP000471705"/>
    </source>
</evidence>
<sequence length="145" mass="16512">MISEKKPSSSKESFLFSFVTVTDRFVIFAEGALLMPVKHRDKPMRKTVNITTMDEPQRREYDRQRQAEYRQRKREAVEKGAAAPNEALTRELLADIAIAMIATSAPGSEAITAAVNRYYQGTGWPMQIIRKVKTGKLKPKVLRRV</sequence>
<organism evidence="3 4">
    <name type="scientific">Rhizobium leguminosarum</name>
    <dbReference type="NCBI Taxonomy" id="384"/>
    <lineage>
        <taxon>Bacteria</taxon>
        <taxon>Pseudomonadati</taxon>
        <taxon>Pseudomonadota</taxon>
        <taxon>Alphaproteobacteria</taxon>
        <taxon>Hyphomicrobiales</taxon>
        <taxon>Rhizobiaceae</taxon>
        <taxon>Rhizobium/Agrobacterium group</taxon>
        <taxon>Rhizobium</taxon>
    </lineage>
</organism>
<dbReference type="AlphaFoldDB" id="A0A7K3VRW4"/>
<evidence type="ECO:0000256" key="2">
    <source>
        <dbReference type="SAM" id="Phobius"/>
    </source>
</evidence>
<reference evidence="3 4" key="1">
    <citation type="submission" date="2019-12" db="EMBL/GenBank/DDBJ databases">
        <title>Rhizobium genotypes associated with high levels of biological nitrogen fixation by grain legumes in a temperate-maritime cropping system.</title>
        <authorList>
            <person name="Maluk M."/>
            <person name="Francesc Ferrando Molina F."/>
            <person name="Lopez Del Egido L."/>
            <person name="Lafos M."/>
            <person name="Langarica-Fuentes A."/>
            <person name="Gebre Yohannes G."/>
            <person name="Young M.W."/>
            <person name="Martin P."/>
            <person name="Gantlett R."/>
            <person name="Kenicer G."/>
            <person name="Hawes C."/>
            <person name="Begg G.S."/>
            <person name="Quilliam R.S."/>
            <person name="Squire G.R."/>
            <person name="Poole P.S."/>
            <person name="Young P.W."/>
            <person name="Iannetta P.M."/>
            <person name="James E.K."/>
        </authorList>
    </citation>
    <scope>NUCLEOTIDE SEQUENCE [LARGE SCALE GENOMIC DNA]</scope>
    <source>
        <strain evidence="3 4">JHI54</strain>
    </source>
</reference>
<evidence type="ECO:0000256" key="1">
    <source>
        <dbReference type="SAM" id="MobiDB-lite"/>
    </source>
</evidence>
<proteinExistence type="predicted"/>
<accession>A0A7K3VRW4</accession>
<evidence type="ECO:0000313" key="3">
    <source>
        <dbReference type="EMBL" id="NEK19936.1"/>
    </source>
</evidence>
<name>A0A7K3VRW4_RHILE</name>
<dbReference type="Proteomes" id="UP000471705">
    <property type="component" value="Unassembled WGS sequence"/>
</dbReference>
<gene>
    <name evidence="3" type="ORF">GR257_34820</name>
</gene>
<keyword evidence="2" id="KW-0812">Transmembrane</keyword>
<feature type="compositionally biased region" description="Basic and acidic residues" evidence="1">
    <location>
        <begin position="55"/>
        <end position="78"/>
    </location>
</feature>
<feature type="transmembrane region" description="Helical" evidence="2">
    <location>
        <begin position="14"/>
        <end position="37"/>
    </location>
</feature>
<protein>
    <submittedName>
        <fullName evidence="3">Uncharacterized protein</fullName>
    </submittedName>
</protein>
<keyword evidence="2" id="KW-1133">Transmembrane helix</keyword>
<dbReference type="EMBL" id="WUFV01000034">
    <property type="protein sequence ID" value="NEK19936.1"/>
    <property type="molecule type" value="Genomic_DNA"/>
</dbReference>
<keyword evidence="2" id="KW-0472">Membrane</keyword>